<dbReference type="InterPro" id="IPR000734">
    <property type="entry name" value="TAG_lipase"/>
</dbReference>
<dbReference type="FunFam" id="3.40.50.1820:FF:000972">
    <property type="entry name" value="Pancreatic triacylglycerol lipase-like Protein"/>
    <property type="match status" value="1"/>
</dbReference>
<evidence type="ECO:0000256" key="1">
    <source>
        <dbReference type="ARBA" id="ARBA00004613"/>
    </source>
</evidence>
<comment type="similarity">
    <text evidence="2 4">Belongs to the AB hydrolase superfamily. Lipase family.</text>
</comment>
<evidence type="ECO:0000256" key="4">
    <source>
        <dbReference type="RuleBase" id="RU004262"/>
    </source>
</evidence>
<dbReference type="OrthoDB" id="6770740at2759"/>
<keyword evidence="3" id="KW-0964">Secreted</keyword>
<proteinExistence type="evidence at transcript level"/>
<dbReference type="AlphaFoldDB" id="S5CK13"/>
<evidence type="ECO:0000256" key="5">
    <source>
        <dbReference type="SAM" id="SignalP"/>
    </source>
</evidence>
<protein>
    <submittedName>
        <fullName evidence="7">Vitellogenin-like protein</fullName>
    </submittedName>
</protein>
<dbReference type="EMBL" id="JX569829">
    <property type="protein sequence ID" value="AGQ03797.1"/>
    <property type="molecule type" value="mRNA"/>
</dbReference>
<evidence type="ECO:0000256" key="2">
    <source>
        <dbReference type="ARBA" id="ARBA00010701"/>
    </source>
</evidence>
<sequence length="327" mass="36625">MLTKLLLLAILSQSFAEVYENTFDCEDHFSESHENGTIEYHNFVTTNVKFYLYTSPPDNDTIELNSTNLHLVNLTQPTKIIIHGLQSYENQVWVDKMVQNYHTKGDYNIIAVDWSVISSDETFYVVSAVDDLGRYVGDFIMEVTQNNYQYLSDVHLIGSSLGAQIAGAAGSAISNKTNARVDRITGLDPTQPENLQLLDENTAEFVDVIHTTLYYGQESCGTVDFYVMAEDPQRPICYNDTCGELLGDDYYAVTIIDEDRFEGVTCYNSSLAVQRLCDKAKSAVMGEYVPRDVTGSFLVKDSAAVIYSGRRVLLSIISTLLLLRLIV</sequence>
<feature type="signal peptide" evidence="5">
    <location>
        <begin position="1"/>
        <end position="16"/>
    </location>
</feature>
<dbReference type="RefSeq" id="NP_001308591.1">
    <property type="nucleotide sequence ID" value="NM_001321662.1"/>
</dbReference>
<organism evidence="7">
    <name type="scientific">Tribolium castaneum</name>
    <name type="common">Red flour beetle</name>
    <dbReference type="NCBI Taxonomy" id="7070"/>
    <lineage>
        <taxon>Eukaryota</taxon>
        <taxon>Metazoa</taxon>
        <taxon>Ecdysozoa</taxon>
        <taxon>Arthropoda</taxon>
        <taxon>Hexapoda</taxon>
        <taxon>Insecta</taxon>
        <taxon>Pterygota</taxon>
        <taxon>Neoptera</taxon>
        <taxon>Endopterygota</taxon>
        <taxon>Coleoptera</taxon>
        <taxon>Polyphaga</taxon>
        <taxon>Cucujiformia</taxon>
        <taxon>Tenebrionidae</taxon>
        <taxon>Tenebrionidae incertae sedis</taxon>
        <taxon>Tribolium</taxon>
    </lineage>
</organism>
<dbReference type="GO" id="GO:0016298">
    <property type="term" value="F:lipase activity"/>
    <property type="evidence" value="ECO:0007669"/>
    <property type="project" value="InterPro"/>
</dbReference>
<dbReference type="InterPro" id="IPR029058">
    <property type="entry name" value="AB_hydrolase_fold"/>
</dbReference>
<keyword evidence="5" id="KW-0732">Signal</keyword>
<comment type="subcellular location">
    <subcellularLocation>
        <location evidence="1">Secreted</location>
    </subcellularLocation>
</comment>
<feature type="chain" id="PRO_5005711058" evidence="5">
    <location>
        <begin position="17"/>
        <end position="327"/>
    </location>
</feature>
<name>S5CK13_TRICA</name>
<dbReference type="InterPro" id="IPR013818">
    <property type="entry name" value="Lipase"/>
</dbReference>
<dbReference type="SUPFAM" id="SSF53474">
    <property type="entry name" value="alpha/beta-Hydrolases"/>
    <property type="match status" value="1"/>
</dbReference>
<gene>
    <name evidence="7" type="primary">VTGl</name>
</gene>
<dbReference type="GO" id="GO:0005576">
    <property type="term" value="C:extracellular region"/>
    <property type="evidence" value="ECO:0007669"/>
    <property type="project" value="UniProtKB-SubCell"/>
</dbReference>
<accession>S5CK13</accession>
<dbReference type="Gene3D" id="3.40.50.1820">
    <property type="entry name" value="alpha/beta hydrolase"/>
    <property type="match status" value="1"/>
</dbReference>
<dbReference type="KEGG" id="tca:656735"/>
<evidence type="ECO:0000313" key="7">
    <source>
        <dbReference type="EMBL" id="AGQ03797.1"/>
    </source>
</evidence>
<evidence type="ECO:0000259" key="6">
    <source>
        <dbReference type="Pfam" id="PF00151"/>
    </source>
</evidence>
<reference evidence="7" key="1">
    <citation type="journal article" date="2013" name="PLoS Genet.">
        <title>Odoriferous Defensive Stink Gland Transcriptome to Identify Novel Genes Necessary for Quinone Synthesis in the Red Flour Beetle, Tribolium castaneum.</title>
        <authorList>
            <person name="Li J."/>
            <person name="Lehmann S."/>
            <person name="Weissbecker B."/>
            <person name="Ojeda Naharros I."/>
            <person name="Schutz S."/>
            <person name="Joop G."/>
            <person name="Wimmer E.A."/>
        </authorList>
    </citation>
    <scope>NUCLEOTIDE SEQUENCE</scope>
    <source>
        <strain evidence="7">San Bernardino</strain>
    </source>
</reference>
<evidence type="ECO:0000256" key="3">
    <source>
        <dbReference type="ARBA" id="ARBA00022525"/>
    </source>
</evidence>
<dbReference type="PRINTS" id="PR00821">
    <property type="entry name" value="TAGLIPASE"/>
</dbReference>
<dbReference type="Pfam" id="PF00151">
    <property type="entry name" value="Lipase"/>
    <property type="match status" value="1"/>
</dbReference>
<feature type="domain" description="Lipase" evidence="6">
    <location>
        <begin position="40"/>
        <end position="227"/>
    </location>
</feature>
<dbReference type="GeneID" id="656735"/>
<dbReference type="PANTHER" id="PTHR11610">
    <property type="entry name" value="LIPASE"/>
    <property type="match status" value="1"/>
</dbReference>
<dbReference type="PANTHER" id="PTHR11610:SF173">
    <property type="entry name" value="LIPASE DOMAIN-CONTAINING PROTEIN-RELATED"/>
    <property type="match status" value="1"/>
</dbReference>